<feature type="transmembrane region" description="Helical" evidence="2">
    <location>
        <begin position="69"/>
        <end position="93"/>
    </location>
</feature>
<dbReference type="InterPro" id="IPR003961">
    <property type="entry name" value="FN3_dom"/>
</dbReference>
<name>A0A443S333_9ACAR</name>
<evidence type="ECO:0000256" key="1">
    <source>
        <dbReference type="SAM" id="MobiDB-lite"/>
    </source>
</evidence>
<proteinExistence type="predicted"/>
<accession>A0A443S333</accession>
<dbReference type="InterPro" id="IPR013783">
    <property type="entry name" value="Ig-like_fold"/>
</dbReference>
<dbReference type="CDD" id="cd00063">
    <property type="entry name" value="FN3"/>
    <property type="match status" value="1"/>
</dbReference>
<comment type="caution">
    <text evidence="4">The sequence shown here is derived from an EMBL/GenBank/DDBJ whole genome shotgun (WGS) entry which is preliminary data.</text>
</comment>
<dbReference type="AlphaFoldDB" id="A0A443S333"/>
<feature type="region of interest" description="Disordered" evidence="1">
    <location>
        <begin position="311"/>
        <end position="332"/>
    </location>
</feature>
<protein>
    <submittedName>
        <fullName evidence="4">Interference hedgehog-like protein</fullName>
    </submittedName>
</protein>
<dbReference type="SUPFAM" id="SSF49265">
    <property type="entry name" value="Fibronectin type III"/>
    <property type="match status" value="1"/>
</dbReference>
<evidence type="ECO:0000259" key="3">
    <source>
        <dbReference type="PROSITE" id="PS50853"/>
    </source>
</evidence>
<dbReference type="VEuPathDB" id="VectorBase:LDEU010092"/>
<sequence length="437" mass="49704">MHVITHLLPDTAYDIKMQSFNVAGASEFSSIITARTMKNPDLEKKPENEEGNLIPNVPIPVTSKHNVTLYYTIGIAAGTLILVFIVFVVVCIVRNKQNFHRPKKPLKVQPLTSVATDYTHSNGHYSSNNKLNNHPTTNGISEKVVNINGFGMHKQNESLDDCELMKIHVNPLLSQGTSMHHLNSNGKHFATDTRMLTSMSQTSLHTSEERKSPFVDERYPKFYGSARMNGRVRSFTRLNGTLERKKKSRTDLADTKECEPMLNNGRCKSEDSKKQSEVQCSTESTNKDCETQRGAEDDWLSCFVNKRNEKSNRKEGRLAKRKREEEEETKRVYKSRELNTNLISKSSVSDIIKDDFFIAKYCKRDKETASTQEKQKEESSETQEKETKQETSKNEESSKKSLTEEEKNKLNARLLKAELMGNSELVAQLKQALKDGV</sequence>
<dbReference type="EMBL" id="NCKV01010270">
    <property type="protein sequence ID" value="RWS21948.1"/>
    <property type="molecule type" value="Genomic_DNA"/>
</dbReference>
<dbReference type="OrthoDB" id="9998697at2759"/>
<keyword evidence="2" id="KW-0812">Transmembrane</keyword>
<dbReference type="InterPro" id="IPR036116">
    <property type="entry name" value="FN3_sf"/>
</dbReference>
<dbReference type="STRING" id="299467.A0A443S333"/>
<feature type="region of interest" description="Disordered" evidence="1">
    <location>
        <begin position="366"/>
        <end position="407"/>
    </location>
</feature>
<evidence type="ECO:0000256" key="2">
    <source>
        <dbReference type="SAM" id="Phobius"/>
    </source>
</evidence>
<dbReference type="Proteomes" id="UP000288716">
    <property type="component" value="Unassembled WGS sequence"/>
</dbReference>
<evidence type="ECO:0000313" key="5">
    <source>
        <dbReference type="Proteomes" id="UP000288716"/>
    </source>
</evidence>
<organism evidence="4 5">
    <name type="scientific">Leptotrombidium deliense</name>
    <dbReference type="NCBI Taxonomy" id="299467"/>
    <lineage>
        <taxon>Eukaryota</taxon>
        <taxon>Metazoa</taxon>
        <taxon>Ecdysozoa</taxon>
        <taxon>Arthropoda</taxon>
        <taxon>Chelicerata</taxon>
        <taxon>Arachnida</taxon>
        <taxon>Acari</taxon>
        <taxon>Acariformes</taxon>
        <taxon>Trombidiformes</taxon>
        <taxon>Prostigmata</taxon>
        <taxon>Anystina</taxon>
        <taxon>Parasitengona</taxon>
        <taxon>Trombiculoidea</taxon>
        <taxon>Trombiculidae</taxon>
        <taxon>Leptotrombidium</taxon>
    </lineage>
</organism>
<dbReference type="Gene3D" id="2.60.40.10">
    <property type="entry name" value="Immunoglobulins"/>
    <property type="match status" value="1"/>
</dbReference>
<keyword evidence="2" id="KW-0472">Membrane</keyword>
<keyword evidence="5" id="KW-1185">Reference proteome</keyword>
<dbReference type="PROSITE" id="PS50853">
    <property type="entry name" value="FN3"/>
    <property type="match status" value="1"/>
</dbReference>
<evidence type="ECO:0000313" key="4">
    <source>
        <dbReference type="EMBL" id="RWS21948.1"/>
    </source>
</evidence>
<keyword evidence="2" id="KW-1133">Transmembrane helix</keyword>
<gene>
    <name evidence="4" type="ORF">B4U80_11735</name>
</gene>
<reference evidence="4 5" key="1">
    <citation type="journal article" date="2018" name="Gigascience">
        <title>Genomes of trombidid mites reveal novel predicted allergens and laterally-transferred genes associated with secondary metabolism.</title>
        <authorList>
            <person name="Dong X."/>
            <person name="Chaisiri K."/>
            <person name="Xia D."/>
            <person name="Armstrong S.D."/>
            <person name="Fang Y."/>
            <person name="Donnelly M.J."/>
            <person name="Kadowaki T."/>
            <person name="McGarry J.W."/>
            <person name="Darby A.C."/>
            <person name="Makepeace B.L."/>
        </authorList>
    </citation>
    <scope>NUCLEOTIDE SEQUENCE [LARGE SCALE GENOMIC DNA]</scope>
    <source>
        <strain evidence="4">UoL-UT</strain>
    </source>
</reference>
<feature type="domain" description="Fibronectin type-III" evidence="3">
    <location>
        <begin position="1"/>
        <end position="39"/>
    </location>
</feature>